<protein>
    <submittedName>
        <fullName evidence="3">Glycosyltransferase involved in cell wall bisynthesis</fullName>
    </submittedName>
</protein>
<dbReference type="AlphaFoldDB" id="A0A1I4JL71"/>
<reference evidence="4" key="1">
    <citation type="submission" date="2016-10" db="EMBL/GenBank/DDBJ databases">
        <authorList>
            <person name="Varghese N."/>
        </authorList>
    </citation>
    <scope>NUCLEOTIDE SEQUENCE [LARGE SCALE GENOMIC DNA]</scope>
    <source>
        <strain evidence="4">DSM 16632</strain>
    </source>
</reference>
<dbReference type="PANTHER" id="PTHR45947:SF3">
    <property type="entry name" value="SULFOQUINOVOSYL TRANSFERASE SQD2"/>
    <property type="match status" value="1"/>
</dbReference>
<dbReference type="EMBL" id="FOTL01000026">
    <property type="protein sequence ID" value="SFL67021.1"/>
    <property type="molecule type" value="Genomic_DNA"/>
</dbReference>
<dbReference type="Proteomes" id="UP000183442">
    <property type="component" value="Unassembled WGS sequence"/>
</dbReference>
<feature type="domain" description="Glycosyltransferase subfamily 4-like N-terminal" evidence="2">
    <location>
        <begin position="20"/>
        <end position="195"/>
    </location>
</feature>
<accession>A0A1I4JL71</accession>
<name>A0A1I4JL71_METOL</name>
<dbReference type="Pfam" id="PF13439">
    <property type="entry name" value="Glyco_transf_4"/>
    <property type="match status" value="1"/>
</dbReference>
<evidence type="ECO:0000313" key="3">
    <source>
        <dbReference type="EMBL" id="SFL67021.1"/>
    </source>
</evidence>
<dbReference type="GO" id="GO:0016757">
    <property type="term" value="F:glycosyltransferase activity"/>
    <property type="evidence" value="ECO:0007669"/>
    <property type="project" value="InterPro"/>
</dbReference>
<sequence>MRILVVQESDWLKRNPHQQHHLMDRMVLRGHEVKVIDYPIDWPKDDSKGFIFHREIHDNISKVKQEANIQVIRPSFIKKPGLNYISLYFTHRNEIKNQIEDFKPDLIMALGLLNAYTGSKLAKKYNIPFVYYLIDVLYALIPEKTFRSFGKKINMKAIDNSDLVITINQKLSELAIELGAKDENTILIDAGIDLKDFNPELDDSNIRLEYNIAPDDIVLFFMGWIYEFAGMKELAIELGKNKEKYQNMKILIVGDGDAYDKMIKIKKEYNLDNQLILTGKQPYEKIPEFLASADFCLLPAYIDEDIMQDIVPIKLYEYLAMEKVVIATELPGISKEFGYGNGIEYVQKAEEVLETAQKIVDEGRYEEISKKGREYVKSNDWEAITDKFENALNDLIKYYN</sequence>
<proteinExistence type="predicted"/>
<evidence type="ECO:0000313" key="4">
    <source>
        <dbReference type="Proteomes" id="UP000183442"/>
    </source>
</evidence>
<evidence type="ECO:0000259" key="1">
    <source>
        <dbReference type="Pfam" id="PF00534"/>
    </source>
</evidence>
<dbReference type="InterPro" id="IPR001296">
    <property type="entry name" value="Glyco_trans_1"/>
</dbReference>
<evidence type="ECO:0000259" key="2">
    <source>
        <dbReference type="Pfam" id="PF13439"/>
    </source>
</evidence>
<dbReference type="OrthoDB" id="132546at2157"/>
<dbReference type="PANTHER" id="PTHR45947">
    <property type="entry name" value="SULFOQUINOVOSYL TRANSFERASE SQD2"/>
    <property type="match status" value="1"/>
</dbReference>
<dbReference type="RefSeq" id="WP_074798755.1">
    <property type="nucleotide sequence ID" value="NZ_FOTL01000026.1"/>
</dbReference>
<keyword evidence="3" id="KW-0808">Transferase</keyword>
<organism evidence="3 4">
    <name type="scientific">Methanobrevibacter olleyae</name>
    <dbReference type="NCBI Taxonomy" id="294671"/>
    <lineage>
        <taxon>Archaea</taxon>
        <taxon>Methanobacteriati</taxon>
        <taxon>Methanobacteriota</taxon>
        <taxon>Methanomada group</taxon>
        <taxon>Methanobacteria</taxon>
        <taxon>Methanobacteriales</taxon>
        <taxon>Methanobacteriaceae</taxon>
        <taxon>Methanobrevibacter</taxon>
    </lineage>
</organism>
<dbReference type="SUPFAM" id="SSF53756">
    <property type="entry name" value="UDP-Glycosyltransferase/glycogen phosphorylase"/>
    <property type="match status" value="1"/>
</dbReference>
<feature type="domain" description="Glycosyl transferase family 1" evidence="1">
    <location>
        <begin position="205"/>
        <end position="373"/>
    </location>
</feature>
<dbReference type="Gene3D" id="3.40.50.2000">
    <property type="entry name" value="Glycogen Phosphorylase B"/>
    <property type="match status" value="2"/>
</dbReference>
<dbReference type="InterPro" id="IPR050194">
    <property type="entry name" value="Glycosyltransferase_grp1"/>
</dbReference>
<gene>
    <name evidence="3" type="ORF">SAMN02910297_01471</name>
</gene>
<dbReference type="Pfam" id="PF00534">
    <property type="entry name" value="Glycos_transf_1"/>
    <property type="match status" value="1"/>
</dbReference>
<dbReference type="InterPro" id="IPR028098">
    <property type="entry name" value="Glyco_trans_4-like_N"/>
</dbReference>